<dbReference type="GO" id="GO:0004803">
    <property type="term" value="F:transposase activity"/>
    <property type="evidence" value="ECO:0007669"/>
    <property type="project" value="InterPro"/>
</dbReference>
<sequence length="36" mass="4142">MAQFRRERDFAAWLELVPRQHSSGGRDRLGRVSKAG</sequence>
<proteinExistence type="predicted"/>
<evidence type="ECO:0000313" key="3">
    <source>
        <dbReference type="Proteomes" id="UP000000361"/>
    </source>
</evidence>
<dbReference type="KEGG" id="pde:Pden_0094"/>
<accession>A1AY67</accession>
<dbReference type="EnsemblBacteria" id="ABL68211">
    <property type="protein sequence ID" value="ABL68211"/>
    <property type="gene ID" value="Pden_0094"/>
</dbReference>
<organism evidence="2 3">
    <name type="scientific">Paracoccus denitrificans (strain Pd 1222)</name>
    <dbReference type="NCBI Taxonomy" id="318586"/>
    <lineage>
        <taxon>Bacteria</taxon>
        <taxon>Pseudomonadati</taxon>
        <taxon>Pseudomonadota</taxon>
        <taxon>Alphaproteobacteria</taxon>
        <taxon>Rhodobacterales</taxon>
        <taxon>Paracoccaceae</taxon>
        <taxon>Paracoccus</taxon>
    </lineage>
</organism>
<gene>
    <name evidence="2" type="ordered locus">Pden_0094</name>
</gene>
<dbReference type="RefSeq" id="WP_011746444.1">
    <property type="nucleotide sequence ID" value="NC_008686.1"/>
</dbReference>
<dbReference type="eggNOG" id="COG3547">
    <property type="taxonomic scope" value="Bacteria"/>
</dbReference>
<dbReference type="GO" id="GO:0003677">
    <property type="term" value="F:DNA binding"/>
    <property type="evidence" value="ECO:0007669"/>
    <property type="project" value="InterPro"/>
</dbReference>
<evidence type="ECO:0000313" key="2">
    <source>
        <dbReference type="EMBL" id="ABL68211.1"/>
    </source>
</evidence>
<reference evidence="3" key="1">
    <citation type="submission" date="2006-12" db="EMBL/GenBank/DDBJ databases">
        <title>Complete sequence of chromosome 1 of Paracoccus denitrificans PD1222.</title>
        <authorList>
            <person name="Copeland A."/>
            <person name="Lucas S."/>
            <person name="Lapidus A."/>
            <person name="Barry K."/>
            <person name="Detter J.C."/>
            <person name="Glavina del Rio T."/>
            <person name="Hammon N."/>
            <person name="Israni S."/>
            <person name="Dalin E."/>
            <person name="Tice H."/>
            <person name="Pitluck S."/>
            <person name="Munk A.C."/>
            <person name="Brettin T."/>
            <person name="Bruce D."/>
            <person name="Han C."/>
            <person name="Tapia R."/>
            <person name="Gilna P."/>
            <person name="Schmutz J."/>
            <person name="Larimer F."/>
            <person name="Land M."/>
            <person name="Hauser L."/>
            <person name="Kyrpides N."/>
            <person name="Lykidis A."/>
            <person name="Spiro S."/>
            <person name="Richardson D.J."/>
            <person name="Moir J.W.B."/>
            <person name="Ferguson S.J."/>
            <person name="van Spanning R.J.M."/>
            <person name="Richardson P."/>
        </authorList>
    </citation>
    <scope>NUCLEOTIDE SEQUENCE [LARGE SCALE GENOMIC DNA]</scope>
    <source>
        <strain evidence="3">Pd 1222</strain>
    </source>
</reference>
<name>A1AY67_PARDP</name>
<evidence type="ECO:0000259" key="1">
    <source>
        <dbReference type="Pfam" id="PF02371"/>
    </source>
</evidence>
<feature type="domain" description="Transposase IS116/IS110/IS902 C-terminal" evidence="1">
    <location>
        <begin position="2"/>
        <end position="36"/>
    </location>
</feature>
<dbReference type="EMBL" id="CP000489">
    <property type="protein sequence ID" value="ABL68211.1"/>
    <property type="molecule type" value="Genomic_DNA"/>
</dbReference>
<dbReference type="Pfam" id="PF02371">
    <property type="entry name" value="Transposase_20"/>
    <property type="match status" value="1"/>
</dbReference>
<dbReference type="HOGENOM" id="CLU_215767_0_0_5"/>
<dbReference type="STRING" id="318586.Pden_0094"/>
<keyword evidence="3" id="KW-1185">Reference proteome</keyword>
<protein>
    <submittedName>
        <fullName evidence="2">Transposase IS116/IS110/IS902</fullName>
    </submittedName>
</protein>
<dbReference type="InterPro" id="IPR003346">
    <property type="entry name" value="Transposase_20"/>
</dbReference>
<dbReference type="GeneID" id="93451328"/>
<dbReference type="AlphaFoldDB" id="A1AY67"/>
<dbReference type="Proteomes" id="UP000000361">
    <property type="component" value="Chromosome 1"/>
</dbReference>
<dbReference type="GO" id="GO:0006313">
    <property type="term" value="P:DNA transposition"/>
    <property type="evidence" value="ECO:0007669"/>
    <property type="project" value="InterPro"/>
</dbReference>